<dbReference type="Proteomes" id="UP000594261">
    <property type="component" value="Chromosome 11"/>
</dbReference>
<accession>A0A7N2MX24</accession>
<dbReference type="InterPro" id="IPR016024">
    <property type="entry name" value="ARM-type_fold"/>
</dbReference>
<proteinExistence type="predicted"/>
<dbReference type="GO" id="GO:0031932">
    <property type="term" value="C:TORC2 complex"/>
    <property type="evidence" value="ECO:0007669"/>
    <property type="project" value="TreeGrafter"/>
</dbReference>
<dbReference type="InterPro" id="IPR011989">
    <property type="entry name" value="ARM-like"/>
</dbReference>
<dbReference type="GO" id="GO:0031931">
    <property type="term" value="C:TORC1 complex"/>
    <property type="evidence" value="ECO:0007669"/>
    <property type="project" value="TreeGrafter"/>
</dbReference>
<feature type="domain" description="Reverse transcriptase zinc-binding" evidence="1">
    <location>
        <begin position="87"/>
        <end position="148"/>
    </location>
</feature>
<dbReference type="EnsemblPlants" id="QL11p029030:mrna">
    <property type="protein sequence ID" value="QL11p029030:mrna"/>
    <property type="gene ID" value="QL11p029030"/>
</dbReference>
<evidence type="ECO:0000259" key="1">
    <source>
        <dbReference type="Pfam" id="PF13966"/>
    </source>
</evidence>
<dbReference type="InParanoid" id="A0A7N2MX24"/>
<reference evidence="2" key="2">
    <citation type="submission" date="2021-01" db="UniProtKB">
        <authorList>
            <consortium name="EnsemblPlants"/>
        </authorList>
    </citation>
    <scope>IDENTIFICATION</scope>
</reference>
<dbReference type="Gene3D" id="1.25.10.10">
    <property type="entry name" value="Leucine-rich Repeat Variant"/>
    <property type="match status" value="1"/>
</dbReference>
<dbReference type="EMBL" id="LRBV02000011">
    <property type="status" value="NOT_ANNOTATED_CDS"/>
    <property type="molecule type" value="Genomic_DNA"/>
</dbReference>
<reference evidence="2 3" key="1">
    <citation type="journal article" date="2016" name="G3 (Bethesda)">
        <title>First Draft Assembly and Annotation of the Genome of a California Endemic Oak Quercus lobata Nee (Fagaceae).</title>
        <authorList>
            <person name="Sork V.L."/>
            <person name="Fitz-Gibbon S.T."/>
            <person name="Puiu D."/>
            <person name="Crepeau M."/>
            <person name="Gugger P.F."/>
            <person name="Sherman R."/>
            <person name="Stevens K."/>
            <person name="Langley C.H."/>
            <person name="Pellegrini M."/>
            <person name="Salzberg S.L."/>
        </authorList>
    </citation>
    <scope>NUCLEOTIDE SEQUENCE [LARGE SCALE GENOMIC DNA]</scope>
    <source>
        <strain evidence="2 3">cv. SW786</strain>
    </source>
</reference>
<dbReference type="GO" id="GO:0004674">
    <property type="term" value="F:protein serine/threonine kinase activity"/>
    <property type="evidence" value="ECO:0007669"/>
    <property type="project" value="TreeGrafter"/>
</dbReference>
<dbReference type="GO" id="GO:0016242">
    <property type="term" value="P:negative regulation of macroautophagy"/>
    <property type="evidence" value="ECO:0007669"/>
    <property type="project" value="TreeGrafter"/>
</dbReference>
<sequence>MEKPSGPGALSPLKPLITRNTSSHQKAYLTASIFPNGVLFCELNFRRYSEDWELESFYSLMSRIYGASLRGVGDDKMCWKLAMGRGFAVRSYYQVLTKSFDQSFPWKTIWKSKVPSSVTFFVWFVALGNILTIDSLRKRKILILDWCLYRGSTWRRLAPYDALRPWQNRAMVGIVSFKMGDSRWYRPLSAGAWHCWLSGWLLVCGLGGFYARSKIIPRLAFRNLEKELHQIWVSSQVFSGTLDEHMHLLLPALIRLFKVDASVDIRAAAIKTLTRLIPRVQVTGHISSLVHHLKLILDGKNDELRKNAVDALCCLAHALGEDFTIFIPSIHKLLLKHRLRHKEFEEIEGRLQRREPLILGSMAVSQRLSRRLPVEIISDPLENKEIDPYEDGSDVQKHLRGHQFQPLICFGKPELFGPRSSPVSSWSNSGPSVHIRIFLVQPVFYWYRLYVGQLRGILVSTGRFLVNAGRLLAAGEASQRSTKEDWAEWMRHFSIELLKESPSPALRTCARLAQLQPFIGRELFAAGFVSSWAQLNETTQKQLVRSLEMAFSSPNIPPEILGTLLNLYTIPSEQHCLGCDRAAGKLVSNGWEG</sequence>
<evidence type="ECO:0000313" key="3">
    <source>
        <dbReference type="Proteomes" id="UP000594261"/>
    </source>
</evidence>
<dbReference type="GO" id="GO:0005737">
    <property type="term" value="C:cytoplasm"/>
    <property type="evidence" value="ECO:0007669"/>
    <property type="project" value="TreeGrafter"/>
</dbReference>
<dbReference type="Gramene" id="QL11p029030:mrna">
    <property type="protein sequence ID" value="QL11p029030:mrna"/>
    <property type="gene ID" value="QL11p029030"/>
</dbReference>
<dbReference type="PANTHER" id="PTHR11139">
    <property type="entry name" value="ATAXIA TELANGIECTASIA MUTATED ATM -RELATED"/>
    <property type="match status" value="1"/>
</dbReference>
<dbReference type="GO" id="GO:0005634">
    <property type="term" value="C:nucleus"/>
    <property type="evidence" value="ECO:0007669"/>
    <property type="project" value="TreeGrafter"/>
</dbReference>
<keyword evidence="3" id="KW-1185">Reference proteome</keyword>
<dbReference type="PANTHER" id="PTHR11139:SF9">
    <property type="entry name" value="SERINE_THREONINE-PROTEIN KINASE MTOR"/>
    <property type="match status" value="1"/>
</dbReference>
<evidence type="ECO:0000313" key="2">
    <source>
        <dbReference type="EnsemblPlants" id="QL11p029030:mrna"/>
    </source>
</evidence>
<dbReference type="AlphaFoldDB" id="A0A7N2MX24"/>
<dbReference type="GO" id="GO:0031929">
    <property type="term" value="P:TOR signaling"/>
    <property type="evidence" value="ECO:0007669"/>
    <property type="project" value="TreeGrafter"/>
</dbReference>
<organism evidence="2 3">
    <name type="scientific">Quercus lobata</name>
    <name type="common">Valley oak</name>
    <dbReference type="NCBI Taxonomy" id="97700"/>
    <lineage>
        <taxon>Eukaryota</taxon>
        <taxon>Viridiplantae</taxon>
        <taxon>Streptophyta</taxon>
        <taxon>Embryophyta</taxon>
        <taxon>Tracheophyta</taxon>
        <taxon>Spermatophyta</taxon>
        <taxon>Magnoliopsida</taxon>
        <taxon>eudicotyledons</taxon>
        <taxon>Gunneridae</taxon>
        <taxon>Pentapetalae</taxon>
        <taxon>rosids</taxon>
        <taxon>fabids</taxon>
        <taxon>Fagales</taxon>
        <taxon>Fagaceae</taxon>
        <taxon>Quercus</taxon>
    </lineage>
</organism>
<dbReference type="Pfam" id="PF13966">
    <property type="entry name" value="zf-RVT"/>
    <property type="match status" value="1"/>
</dbReference>
<protein>
    <recommendedName>
        <fullName evidence="1">Reverse transcriptase zinc-binding domain-containing protein</fullName>
    </recommendedName>
</protein>
<dbReference type="SUPFAM" id="SSF48371">
    <property type="entry name" value="ARM repeat"/>
    <property type="match status" value="1"/>
</dbReference>
<name>A0A7N2MX24_QUELO</name>
<dbReference type="InterPro" id="IPR026960">
    <property type="entry name" value="RVT-Znf"/>
</dbReference>
<dbReference type="InterPro" id="IPR050517">
    <property type="entry name" value="DDR_Repair_Kinase"/>
</dbReference>